<organism evidence="3 4">
    <name type="scientific">Durusdinium trenchii</name>
    <dbReference type="NCBI Taxonomy" id="1381693"/>
    <lineage>
        <taxon>Eukaryota</taxon>
        <taxon>Sar</taxon>
        <taxon>Alveolata</taxon>
        <taxon>Dinophyceae</taxon>
        <taxon>Suessiales</taxon>
        <taxon>Symbiodiniaceae</taxon>
        <taxon>Durusdinium</taxon>
    </lineage>
</organism>
<reference evidence="3 4" key="1">
    <citation type="submission" date="2024-02" db="EMBL/GenBank/DDBJ databases">
        <authorList>
            <person name="Chen Y."/>
            <person name="Shah S."/>
            <person name="Dougan E. K."/>
            <person name="Thang M."/>
            <person name="Chan C."/>
        </authorList>
    </citation>
    <scope>NUCLEOTIDE SEQUENCE [LARGE SCALE GENOMIC DNA]</scope>
</reference>
<feature type="compositionally biased region" description="Low complexity" evidence="1">
    <location>
        <begin position="700"/>
        <end position="714"/>
    </location>
</feature>
<feature type="transmembrane region" description="Helical" evidence="2">
    <location>
        <begin position="619"/>
        <end position="643"/>
    </location>
</feature>
<sequence length="714" mass="79790">MSFWDRPGLLPNVVSMACCIGLRNGLYASFRDGFCRLRRSATGNADKAGAGGMFVAGLFSGATGYIIASPLLQVRSCVPLNGAWIDVWPEHWGMTMRQIRELMDDCKEDVDWHQSNSVRDMVRNHILPRTAGKGVGYALKINHQSPLEVEVLVSHSWNENAEEFVETLERTVRPDEVLFVCAFAIYQNEDDAGPTVSEQIGASMNESPFGRVLKHIQGRGRIAGWWWWPRRTLFILPGLCLLVALEIFMVSQLVCGGVPGPSYLYVLEQDKGQICGGWRSAGSGTCFATRWVVEDLVSYCRPAFPLTWCFACLAGVVAIVLHLFQHRVYCGRMLAVPNYQDNLYQRLWCVYEIFMASQLKVYVGLAQTLAPAGKCKARTARCSNSEDEARIRRAIEAFGARCVHQRRSNSHLAVLDIFAGDNLDPAVVAAETGYRRVDAAIRWTTSRAQREWLWVMLRIMLLGTALQGSVTVLSYSMGLLRQYFAIGYILAFFLYMLIMWAILRRTGCLQRKHLLVLGLLPLVGGVLLVGIADWLAPAIENHSLDVLAAMGFVFIMFAISSLFLPLTRIRKYGGNWRGTFLFMVGALTWLLFYAVYAVYLQEPFWNFRNLSWRFLYASLLQTLALNIGPPLLACYIWSFLLAWGVRMQIVDRDPSVTEHVMQGVVDLRDSSLNIVEEGFTSGFGNFCFCAGVPSTERDTSSTSSPGSVASSGSS</sequence>
<accession>A0ABP0JS17</accession>
<keyword evidence="4" id="KW-1185">Reference proteome</keyword>
<feature type="transmembrane region" description="Helical" evidence="2">
    <location>
        <begin position="452"/>
        <end position="477"/>
    </location>
</feature>
<keyword evidence="2" id="KW-1133">Transmembrane helix</keyword>
<feature type="transmembrane region" description="Helical" evidence="2">
    <location>
        <begin position="303"/>
        <end position="324"/>
    </location>
</feature>
<gene>
    <name evidence="3" type="ORF">CCMP2556_LOCUS12765</name>
</gene>
<feature type="region of interest" description="Disordered" evidence="1">
    <location>
        <begin position="695"/>
        <end position="714"/>
    </location>
</feature>
<feature type="transmembrane region" description="Helical" evidence="2">
    <location>
        <begin position="483"/>
        <end position="502"/>
    </location>
</feature>
<keyword evidence="2" id="KW-0472">Membrane</keyword>
<evidence type="ECO:0000313" key="3">
    <source>
        <dbReference type="EMBL" id="CAK9017168.1"/>
    </source>
</evidence>
<comment type="caution">
    <text evidence="3">The sequence shown here is derived from an EMBL/GenBank/DDBJ whole genome shotgun (WGS) entry which is preliminary data.</text>
</comment>
<evidence type="ECO:0000313" key="4">
    <source>
        <dbReference type="Proteomes" id="UP001642484"/>
    </source>
</evidence>
<evidence type="ECO:0000256" key="1">
    <source>
        <dbReference type="SAM" id="MobiDB-lite"/>
    </source>
</evidence>
<feature type="transmembrane region" description="Helical" evidence="2">
    <location>
        <begin position="547"/>
        <end position="566"/>
    </location>
</feature>
<protein>
    <recommendedName>
        <fullName evidence="5">Chitin synthase</fullName>
    </recommendedName>
</protein>
<evidence type="ECO:0008006" key="5">
    <source>
        <dbReference type="Google" id="ProtNLM"/>
    </source>
</evidence>
<keyword evidence="2" id="KW-0812">Transmembrane</keyword>
<feature type="transmembrane region" description="Helical" evidence="2">
    <location>
        <begin position="233"/>
        <end position="254"/>
    </location>
</feature>
<dbReference type="PROSITE" id="PS51257">
    <property type="entry name" value="PROKAR_LIPOPROTEIN"/>
    <property type="match status" value="1"/>
</dbReference>
<evidence type="ECO:0000256" key="2">
    <source>
        <dbReference type="SAM" id="Phobius"/>
    </source>
</evidence>
<dbReference type="EMBL" id="CAXAMN010006291">
    <property type="protein sequence ID" value="CAK9017168.1"/>
    <property type="molecule type" value="Genomic_DNA"/>
</dbReference>
<feature type="transmembrane region" description="Helical" evidence="2">
    <location>
        <begin position="578"/>
        <end position="599"/>
    </location>
</feature>
<name>A0ABP0JS17_9DINO</name>
<dbReference type="Proteomes" id="UP001642484">
    <property type="component" value="Unassembled WGS sequence"/>
</dbReference>
<proteinExistence type="predicted"/>
<feature type="transmembrane region" description="Helical" evidence="2">
    <location>
        <begin position="514"/>
        <end position="535"/>
    </location>
</feature>